<gene>
    <name evidence="2" type="ORF">F0357_08735</name>
</gene>
<keyword evidence="3" id="KW-1185">Reference proteome</keyword>
<name>A0A6A7Y1C9_9HYPH</name>
<protein>
    <submittedName>
        <fullName evidence="2">Uncharacterized protein</fullName>
    </submittedName>
</protein>
<sequence length="177" mass="20044">MMRYLMIGLWVCIVTLASSYGAASWSANNNAPKKKEDRYLEGLEYRRVPIISVPMIQDGQLTGYVLARFVYTADAKTLHELPVQPDSFVADEIFQQIYEHGKIQFGNISKYNIPEMTNAIKTNVNTRMQTPIINDILIEALNYMSREEMERRQDGSGESSNKTASTESPAATQQHSE</sequence>
<comment type="caution">
    <text evidence="2">The sequence shown here is derived from an EMBL/GenBank/DDBJ whole genome shotgun (WGS) entry which is preliminary data.</text>
</comment>
<accession>A0A6A7Y1C9</accession>
<dbReference type="RefSeq" id="WP_153479966.1">
    <property type="nucleotide sequence ID" value="NZ_VWNA01000001.1"/>
</dbReference>
<evidence type="ECO:0000313" key="2">
    <source>
        <dbReference type="EMBL" id="MQT12733.1"/>
    </source>
</evidence>
<feature type="compositionally biased region" description="Polar residues" evidence="1">
    <location>
        <begin position="156"/>
        <end position="177"/>
    </location>
</feature>
<proteinExistence type="predicted"/>
<feature type="region of interest" description="Disordered" evidence="1">
    <location>
        <begin position="147"/>
        <end position="177"/>
    </location>
</feature>
<organism evidence="2 3">
    <name type="scientific">Segnochrobactrum spirostomi</name>
    <dbReference type="NCBI Taxonomy" id="2608987"/>
    <lineage>
        <taxon>Bacteria</taxon>
        <taxon>Pseudomonadati</taxon>
        <taxon>Pseudomonadota</taxon>
        <taxon>Alphaproteobacteria</taxon>
        <taxon>Hyphomicrobiales</taxon>
        <taxon>Segnochrobactraceae</taxon>
        <taxon>Segnochrobactrum</taxon>
    </lineage>
</organism>
<dbReference type="AlphaFoldDB" id="A0A6A7Y1C9"/>
<reference evidence="2 3" key="1">
    <citation type="submission" date="2019-09" db="EMBL/GenBank/DDBJ databases">
        <title>Segnochrobactrum spirostomi gen. nov., sp. nov., isolated from the ciliate Spirostomum cf. yagiui and description of a novel family, Segnochrobactraceae fam. nov. within the order Rhizobiales of the class Alphaproteobacteria.</title>
        <authorList>
            <person name="Akter S."/>
            <person name="Shazib S.U.A."/>
            <person name="Shin M.K."/>
        </authorList>
    </citation>
    <scope>NUCLEOTIDE SEQUENCE [LARGE SCALE GENOMIC DNA]</scope>
    <source>
        <strain evidence="2 3">Sp-1</strain>
    </source>
</reference>
<evidence type="ECO:0000313" key="3">
    <source>
        <dbReference type="Proteomes" id="UP000332515"/>
    </source>
</evidence>
<dbReference type="Proteomes" id="UP000332515">
    <property type="component" value="Unassembled WGS sequence"/>
</dbReference>
<dbReference type="EMBL" id="VWNA01000001">
    <property type="protein sequence ID" value="MQT12733.1"/>
    <property type="molecule type" value="Genomic_DNA"/>
</dbReference>
<evidence type="ECO:0000256" key="1">
    <source>
        <dbReference type="SAM" id="MobiDB-lite"/>
    </source>
</evidence>